<comment type="subcellular location">
    <subcellularLocation>
        <location evidence="3">Cytoplasm</location>
    </subcellularLocation>
</comment>
<dbReference type="GO" id="GO:0000028">
    <property type="term" value="P:ribosomal small subunit assembly"/>
    <property type="evidence" value="ECO:0007669"/>
    <property type="project" value="TreeGrafter"/>
</dbReference>
<evidence type="ECO:0000313" key="7">
    <source>
        <dbReference type="EMBL" id="GGA41539.1"/>
    </source>
</evidence>
<accession>A0A916VVR7</accession>
<dbReference type="InterPro" id="IPR036847">
    <property type="entry name" value="RimP_C_sf"/>
</dbReference>
<dbReference type="SUPFAM" id="SSF74942">
    <property type="entry name" value="YhbC-like, C-terminal domain"/>
    <property type="match status" value="1"/>
</dbReference>
<evidence type="ECO:0000256" key="1">
    <source>
        <dbReference type="ARBA" id="ARBA00022490"/>
    </source>
</evidence>
<feature type="domain" description="Ribosome maturation factor RimP C-terminal" evidence="6">
    <location>
        <begin position="112"/>
        <end position="182"/>
    </location>
</feature>
<evidence type="ECO:0000259" key="5">
    <source>
        <dbReference type="Pfam" id="PF02576"/>
    </source>
</evidence>
<feature type="domain" description="Ribosome maturation factor RimP N-terminal" evidence="5">
    <location>
        <begin position="37"/>
        <end position="109"/>
    </location>
</feature>
<evidence type="ECO:0000259" key="6">
    <source>
        <dbReference type="Pfam" id="PF17384"/>
    </source>
</evidence>
<protein>
    <recommendedName>
        <fullName evidence="3">Ribosome maturation factor RimP</fullName>
    </recommendedName>
</protein>
<keyword evidence="2 3" id="KW-0690">Ribosome biogenesis</keyword>
<dbReference type="NCBIfam" id="NF000932">
    <property type="entry name" value="PRK00092.2-5"/>
    <property type="match status" value="1"/>
</dbReference>
<dbReference type="InterPro" id="IPR028998">
    <property type="entry name" value="RimP_C"/>
</dbReference>
<dbReference type="PANTHER" id="PTHR33867:SF1">
    <property type="entry name" value="RIBOSOME MATURATION FACTOR RIMP"/>
    <property type="match status" value="1"/>
</dbReference>
<dbReference type="GO" id="GO:0005829">
    <property type="term" value="C:cytosol"/>
    <property type="evidence" value="ECO:0007669"/>
    <property type="project" value="TreeGrafter"/>
</dbReference>
<dbReference type="HAMAP" id="MF_01077">
    <property type="entry name" value="RimP"/>
    <property type="match status" value="1"/>
</dbReference>
<proteinExistence type="inferred from homology"/>
<dbReference type="CDD" id="cd01734">
    <property type="entry name" value="YlxS_C"/>
    <property type="match status" value="1"/>
</dbReference>
<evidence type="ECO:0000256" key="4">
    <source>
        <dbReference type="SAM" id="MobiDB-lite"/>
    </source>
</evidence>
<organism evidence="7 8">
    <name type="scientific">Pelagibacterium lentulum</name>
    <dbReference type="NCBI Taxonomy" id="2029865"/>
    <lineage>
        <taxon>Bacteria</taxon>
        <taxon>Pseudomonadati</taxon>
        <taxon>Pseudomonadota</taxon>
        <taxon>Alphaproteobacteria</taxon>
        <taxon>Hyphomicrobiales</taxon>
        <taxon>Devosiaceae</taxon>
        <taxon>Pelagibacterium</taxon>
    </lineage>
</organism>
<dbReference type="Gene3D" id="2.30.30.180">
    <property type="entry name" value="Ribosome maturation factor RimP, C-terminal domain"/>
    <property type="match status" value="1"/>
</dbReference>
<keyword evidence="1 3" id="KW-0963">Cytoplasm</keyword>
<dbReference type="InterPro" id="IPR028989">
    <property type="entry name" value="RimP_N"/>
</dbReference>
<dbReference type="Proteomes" id="UP000596977">
    <property type="component" value="Unassembled WGS sequence"/>
</dbReference>
<dbReference type="AlphaFoldDB" id="A0A916VVR7"/>
<keyword evidence="8" id="KW-1185">Reference proteome</keyword>
<comment type="function">
    <text evidence="3">Required for maturation of 30S ribosomal subunits.</text>
</comment>
<dbReference type="InterPro" id="IPR003728">
    <property type="entry name" value="Ribosome_maturation_RimP"/>
</dbReference>
<dbReference type="InterPro" id="IPR035956">
    <property type="entry name" value="RimP_N_sf"/>
</dbReference>
<gene>
    <name evidence="3 7" type="primary">rimP</name>
    <name evidence="7" type="ORF">GCM10011499_08970</name>
</gene>
<comment type="similarity">
    <text evidence="3">Belongs to the RimP family.</text>
</comment>
<dbReference type="Pfam" id="PF17384">
    <property type="entry name" value="DUF150_C"/>
    <property type="match status" value="1"/>
</dbReference>
<evidence type="ECO:0000256" key="2">
    <source>
        <dbReference type="ARBA" id="ARBA00022517"/>
    </source>
</evidence>
<name>A0A916VVR7_9HYPH</name>
<feature type="region of interest" description="Disordered" evidence="4">
    <location>
        <begin position="192"/>
        <end position="224"/>
    </location>
</feature>
<dbReference type="EMBL" id="BMKB01000001">
    <property type="protein sequence ID" value="GGA41539.1"/>
    <property type="molecule type" value="Genomic_DNA"/>
</dbReference>
<dbReference type="PANTHER" id="PTHR33867">
    <property type="entry name" value="RIBOSOME MATURATION FACTOR RIMP"/>
    <property type="match status" value="1"/>
</dbReference>
<dbReference type="Gene3D" id="3.30.300.70">
    <property type="entry name" value="RimP-like superfamily, N-terminal"/>
    <property type="match status" value="1"/>
</dbReference>
<comment type="caution">
    <text evidence="7">The sequence shown here is derived from an EMBL/GenBank/DDBJ whole genome shotgun (WGS) entry which is preliminary data.</text>
</comment>
<dbReference type="GO" id="GO:0006412">
    <property type="term" value="P:translation"/>
    <property type="evidence" value="ECO:0007669"/>
    <property type="project" value="TreeGrafter"/>
</dbReference>
<reference evidence="7 8" key="1">
    <citation type="journal article" date="2014" name="Int. J. Syst. Evol. Microbiol.">
        <title>Complete genome sequence of Corynebacterium casei LMG S-19264T (=DSM 44701T), isolated from a smear-ripened cheese.</title>
        <authorList>
            <consortium name="US DOE Joint Genome Institute (JGI-PGF)"/>
            <person name="Walter F."/>
            <person name="Albersmeier A."/>
            <person name="Kalinowski J."/>
            <person name="Ruckert C."/>
        </authorList>
    </citation>
    <scope>NUCLEOTIDE SEQUENCE [LARGE SCALE GENOMIC DNA]</scope>
    <source>
        <strain evidence="7 8">CGMCC 1.15896</strain>
    </source>
</reference>
<evidence type="ECO:0000313" key="8">
    <source>
        <dbReference type="Proteomes" id="UP000596977"/>
    </source>
</evidence>
<sequence length="224" mass="24816">MPTGPALFYYLSIGWPMSGNAKRYIRETPLEARIAAIVEPVAESLGYDLVRIRITQDNGCTLQIMCEDENGQFTISDCETLHRDLNPVLDLEDPIDREYHLEISSPGVDRPLVRSRDFAAWAGHEAKVELADLIDGRKRFRGEIVGADDETFSIRLPDAPKGEDPVHVLPLSALADAKLVMTDKLLDAARKAQEANPDFDDQDTEIETIYDEADAGDGADSQSN</sequence>
<feature type="compositionally biased region" description="Acidic residues" evidence="4">
    <location>
        <begin position="197"/>
        <end position="217"/>
    </location>
</feature>
<dbReference type="SUPFAM" id="SSF75420">
    <property type="entry name" value="YhbC-like, N-terminal domain"/>
    <property type="match status" value="1"/>
</dbReference>
<evidence type="ECO:0000256" key="3">
    <source>
        <dbReference type="HAMAP-Rule" id="MF_01077"/>
    </source>
</evidence>
<dbReference type="Pfam" id="PF02576">
    <property type="entry name" value="RimP_N"/>
    <property type="match status" value="1"/>
</dbReference>